<keyword evidence="14" id="KW-0472">Membrane</keyword>
<dbReference type="InterPro" id="IPR005690">
    <property type="entry name" value="Toc86_159"/>
</dbReference>
<keyword evidence="9" id="KW-1002">Plastid outer membrane</keyword>
<dbReference type="Gene3D" id="3.40.50.300">
    <property type="entry name" value="P-loop containing nucleotide triphosphate hydrolases"/>
    <property type="match status" value="1"/>
</dbReference>
<evidence type="ECO:0000256" key="4">
    <source>
        <dbReference type="ARBA" id="ARBA00022640"/>
    </source>
</evidence>
<keyword evidence="3" id="KW-0150">Chloroplast</keyword>
<protein>
    <submittedName>
        <fullName evidence="19">AIG1 domain-containing protein/DUF3406 domain-containing protein</fullName>
    </submittedName>
</protein>
<evidence type="ECO:0000256" key="9">
    <source>
        <dbReference type="ARBA" id="ARBA00022805"/>
    </source>
</evidence>
<evidence type="ECO:0000256" key="2">
    <source>
        <dbReference type="ARBA" id="ARBA00022448"/>
    </source>
</evidence>
<gene>
    <name evidence="19" type="ORF">CFOL_v3_18387</name>
</gene>
<dbReference type="Pfam" id="PF04548">
    <property type="entry name" value="AIG1"/>
    <property type="match status" value="1"/>
</dbReference>
<feature type="region of interest" description="Disordered" evidence="17">
    <location>
        <begin position="859"/>
        <end position="878"/>
    </location>
</feature>
<dbReference type="Pfam" id="PF11886">
    <property type="entry name" value="TOC159_MAD"/>
    <property type="match status" value="1"/>
</dbReference>
<evidence type="ECO:0000256" key="14">
    <source>
        <dbReference type="ARBA" id="ARBA00023136"/>
    </source>
</evidence>
<dbReference type="InterPro" id="IPR045058">
    <property type="entry name" value="GIMA/IAN/Toc"/>
</dbReference>
<keyword evidence="20" id="KW-1185">Reference proteome</keyword>
<feature type="non-terminal residue" evidence="19">
    <location>
        <position position="1"/>
    </location>
</feature>
<dbReference type="InterPro" id="IPR027417">
    <property type="entry name" value="P-loop_NTPase"/>
</dbReference>
<evidence type="ECO:0000256" key="10">
    <source>
        <dbReference type="ARBA" id="ARBA00022842"/>
    </source>
</evidence>
<keyword evidence="6" id="KW-0479">Metal-binding</keyword>
<comment type="cofactor">
    <cofactor evidence="1">
        <name>Mg(2+)</name>
        <dbReference type="ChEBI" id="CHEBI:18420"/>
    </cofactor>
</comment>
<keyword evidence="5" id="KW-0812">Transmembrane</keyword>
<evidence type="ECO:0000313" key="19">
    <source>
        <dbReference type="EMBL" id="GAV74907.1"/>
    </source>
</evidence>
<evidence type="ECO:0000256" key="6">
    <source>
        <dbReference type="ARBA" id="ARBA00022723"/>
    </source>
</evidence>
<dbReference type="GO" id="GO:0009707">
    <property type="term" value="C:chloroplast outer membrane"/>
    <property type="evidence" value="ECO:0007669"/>
    <property type="project" value="UniProtKB-SubCell"/>
</dbReference>
<dbReference type="PANTHER" id="PTHR10903">
    <property type="entry name" value="GTPASE, IMAP FAMILY MEMBER-RELATED"/>
    <property type="match status" value="1"/>
</dbReference>
<evidence type="ECO:0000256" key="3">
    <source>
        <dbReference type="ARBA" id="ARBA00022528"/>
    </source>
</evidence>
<reference evidence="20" key="1">
    <citation type="submission" date="2016-04" db="EMBL/GenBank/DDBJ databases">
        <title>Cephalotus genome sequencing.</title>
        <authorList>
            <person name="Fukushima K."/>
            <person name="Hasebe M."/>
            <person name="Fang X."/>
        </authorList>
    </citation>
    <scope>NUCLEOTIDE SEQUENCE [LARGE SCALE GENOMIC DNA]</scope>
    <source>
        <strain evidence="20">cv. St1</strain>
    </source>
</reference>
<evidence type="ECO:0000256" key="7">
    <source>
        <dbReference type="ARBA" id="ARBA00022741"/>
    </source>
</evidence>
<evidence type="ECO:0000256" key="5">
    <source>
        <dbReference type="ARBA" id="ARBA00022692"/>
    </source>
</evidence>
<dbReference type="PROSITE" id="PS51720">
    <property type="entry name" value="G_AIG1"/>
    <property type="match status" value="1"/>
</dbReference>
<keyword evidence="11" id="KW-0653">Protein transport</keyword>
<accession>A0A1Q3C3V0</accession>
<dbReference type="STRING" id="3775.A0A1Q3C3V0"/>
<evidence type="ECO:0000256" key="13">
    <source>
        <dbReference type="ARBA" id="ARBA00023134"/>
    </source>
</evidence>
<dbReference type="GO" id="GO:0003924">
    <property type="term" value="F:GTPase activity"/>
    <property type="evidence" value="ECO:0007669"/>
    <property type="project" value="InterPro"/>
</dbReference>
<dbReference type="EMBL" id="BDDD01001285">
    <property type="protein sequence ID" value="GAV74907.1"/>
    <property type="molecule type" value="Genomic_DNA"/>
</dbReference>
<dbReference type="GO" id="GO:0045036">
    <property type="term" value="P:protein targeting to chloroplast"/>
    <property type="evidence" value="ECO:0007669"/>
    <property type="project" value="InterPro"/>
</dbReference>
<evidence type="ECO:0000256" key="12">
    <source>
        <dbReference type="ARBA" id="ARBA00022989"/>
    </source>
</evidence>
<dbReference type="NCBIfam" id="TIGR00993">
    <property type="entry name" value="3a0901s04IAP86"/>
    <property type="match status" value="1"/>
</dbReference>
<comment type="caution">
    <text evidence="19">The sequence shown here is derived from an EMBL/GenBank/DDBJ whole genome shotgun (WGS) entry which is preliminary data.</text>
</comment>
<dbReference type="Proteomes" id="UP000187406">
    <property type="component" value="Unassembled WGS sequence"/>
</dbReference>
<sequence>TLSVSLSAGSFRIRAPPTPDDGDDSDIEFNGYEVANSDKTSSSENSDIGSESEEFDETTSHRPFVPDLYEEFVQGIGIVNNYEVSWPFVATPVEDLSDITDEDEVESSNVDEDGPVVEIARVMPIARLSLDDDEFDRMVGDEGMVSEVEDGYFSGVVKVPSIDVLEGSESELRLKAMATVGEGSEDESLVDGDASVDDLSDLVKISVNDLGSVLIGDECIAFTQDGYAKSPMADDEGMVSEVEDSYFSDEDVKNTAELIVEAEDPMVLQNEESSSFDVGGGAALVLAPNSNLYDKAEGVKGLLSDEDVEGLIFGSSVTTKQVMDELEQRLTYSSLSEAMDSHRHSQKIDGQIGMASHNEDNMDMDGEGKKFDNVALAALIKAATTIESNSGGLTLCSTNGSRVFCLKHHNGSGSSFRSVRSDVRPWNVVEDVYEGNLIEEERKKMDHIQRIRVKFLRLVHRLGHSPDDFIVAQVLHRLAIALGVHSSQGFSLESAKKLALQLETDGKDDLDFSLNILVLGKTGVGKSATINSIFGENKTKIDAFEPGTTQVREIVGAIDGVKIRVLDTPGLKSPVMQQAVNRKIFASIKKFTKKFPPDIVLYVDRLDILTRDLNDLPLLKSLTDFLNSSIWRNAIVTLTHAASAPPDGPAGSPISYEVFVAQRSHVIQQSISQAIGDLRLMNPSMMHPVALVENHPSCYKNENGESVLPNGQSWRPQLLLLCYSLKIISESISVLKPPDSFNYGKLFGLRLSSPPLPHLLQSLLQSHAHPKLSADHGGYDVNSDIELGDLSDSDQEEADYEQLPSFKPLRKTQIANLSKEQRKAYFEEYDYRVKLFQKKQWREEVKRLREMKNKGKNCGKRFNYMSKDGDSEDGNSATEPALLPEAVLPPSFDSDNPAYRYRRLEPMSPILVRSVLDSQGWDHDCGYDDVILEGSLAIAQCFPGAYVIQITKDKKDFNIHLDSSLSAKHGENGSSMGGFNIQTVGRQLAYSLHGETKFKNFKTNKTSSGFNITLSGKTIASGVKFEDQITLGKRLVLTGCTGAMYSEGETAYGANLEVRLKDTEFPIGQDYYLFGLSLTKWRGDLHLMANLQSQFSIGRDSKMEVCVGLRKKHGGQITLKISSSDQLQMALMGIVPLAVSIFRKFYP</sequence>
<feature type="non-terminal residue" evidence="19">
    <location>
        <position position="1147"/>
    </location>
</feature>
<dbReference type="GO" id="GO:0015031">
    <property type="term" value="P:protein transport"/>
    <property type="evidence" value="ECO:0007669"/>
    <property type="project" value="UniProtKB-KW"/>
</dbReference>
<comment type="similarity">
    <text evidence="16">Belongs to the TRAFAC class TrmE-Era-EngA-EngB-Septin-like GTPase superfamily. AIG1/Toc34/Toc159-like paraseptin GTPase family. TOC159 subfamily.</text>
</comment>
<dbReference type="SUPFAM" id="SSF52540">
    <property type="entry name" value="P-loop containing nucleoside triphosphate hydrolases"/>
    <property type="match status" value="1"/>
</dbReference>
<dbReference type="PANTHER" id="PTHR10903:SF120">
    <property type="entry name" value="TRANSLOCASE OF CHLOROPLAST 159, CHLOROPLASTIC"/>
    <property type="match status" value="1"/>
</dbReference>
<keyword evidence="12" id="KW-1133">Transmembrane helix</keyword>
<evidence type="ECO:0000256" key="1">
    <source>
        <dbReference type="ARBA" id="ARBA00001946"/>
    </source>
</evidence>
<dbReference type="OrthoDB" id="8954335at2759"/>
<dbReference type="FunFam" id="3.40.50.300:FF:000413">
    <property type="entry name" value="Translocase of chloroplast 120, chloroplastic"/>
    <property type="match status" value="1"/>
</dbReference>
<proteinExistence type="inferred from homology"/>
<dbReference type="InterPro" id="IPR006703">
    <property type="entry name" value="G_AIG1"/>
</dbReference>
<feature type="domain" description="AIG1-type G" evidence="18">
    <location>
        <begin position="511"/>
        <end position="745"/>
    </location>
</feature>
<dbReference type="GO" id="GO:0046872">
    <property type="term" value="F:metal ion binding"/>
    <property type="evidence" value="ECO:0007669"/>
    <property type="project" value="UniProtKB-KW"/>
</dbReference>
<keyword evidence="10" id="KW-0460">Magnesium</keyword>
<evidence type="ECO:0000256" key="11">
    <source>
        <dbReference type="ARBA" id="ARBA00022927"/>
    </source>
</evidence>
<organism evidence="19 20">
    <name type="scientific">Cephalotus follicularis</name>
    <name type="common">Albany pitcher plant</name>
    <dbReference type="NCBI Taxonomy" id="3775"/>
    <lineage>
        <taxon>Eukaryota</taxon>
        <taxon>Viridiplantae</taxon>
        <taxon>Streptophyta</taxon>
        <taxon>Embryophyta</taxon>
        <taxon>Tracheophyta</taxon>
        <taxon>Spermatophyta</taxon>
        <taxon>Magnoliopsida</taxon>
        <taxon>eudicotyledons</taxon>
        <taxon>Gunneridae</taxon>
        <taxon>Pentapetalae</taxon>
        <taxon>rosids</taxon>
        <taxon>fabids</taxon>
        <taxon>Oxalidales</taxon>
        <taxon>Cephalotaceae</taxon>
        <taxon>Cephalotus</taxon>
    </lineage>
</organism>
<evidence type="ECO:0000256" key="8">
    <source>
        <dbReference type="ARBA" id="ARBA00022801"/>
    </source>
</evidence>
<name>A0A1Q3C3V0_CEPFO</name>
<evidence type="ECO:0000259" key="18">
    <source>
        <dbReference type="PROSITE" id="PS51720"/>
    </source>
</evidence>
<feature type="region of interest" description="Disordered" evidence="17">
    <location>
        <begin position="1"/>
        <end position="60"/>
    </location>
</feature>
<keyword evidence="2" id="KW-0813">Transport</keyword>
<dbReference type="InParanoid" id="A0A1Q3C3V0"/>
<evidence type="ECO:0000313" key="20">
    <source>
        <dbReference type="Proteomes" id="UP000187406"/>
    </source>
</evidence>
<evidence type="ECO:0000256" key="15">
    <source>
        <dbReference type="ARBA" id="ARBA00023766"/>
    </source>
</evidence>
<evidence type="ECO:0000256" key="17">
    <source>
        <dbReference type="SAM" id="MobiDB-lite"/>
    </source>
</evidence>
<keyword evidence="13" id="KW-0342">GTP-binding</keyword>
<dbReference type="AlphaFoldDB" id="A0A1Q3C3V0"/>
<dbReference type="InterPro" id="IPR024283">
    <property type="entry name" value="TOC159_MAD"/>
</dbReference>
<keyword evidence="4" id="KW-0934">Plastid</keyword>
<keyword evidence="8" id="KW-0378">Hydrolase</keyword>
<keyword evidence="7" id="KW-0547">Nucleotide-binding</keyword>
<dbReference type="CDD" id="cd01853">
    <property type="entry name" value="Toc34_like"/>
    <property type="match status" value="1"/>
</dbReference>
<evidence type="ECO:0000256" key="16">
    <source>
        <dbReference type="ARBA" id="ARBA00023775"/>
    </source>
</evidence>
<dbReference type="GO" id="GO:0005525">
    <property type="term" value="F:GTP binding"/>
    <property type="evidence" value="ECO:0007669"/>
    <property type="project" value="UniProtKB-KW"/>
</dbReference>
<comment type="subcellular location">
    <subcellularLocation>
        <location evidence="15">Plastid</location>
        <location evidence="15">Chloroplast outer membrane</location>
        <topology evidence="15">Single-pass membrane protein</topology>
    </subcellularLocation>
</comment>